<dbReference type="Pfam" id="PF01047">
    <property type="entry name" value="MarR"/>
    <property type="match status" value="1"/>
</dbReference>
<dbReference type="EMBL" id="CP016076">
    <property type="protein sequence ID" value="APU14749.1"/>
    <property type="molecule type" value="Genomic_DNA"/>
</dbReference>
<dbReference type="InterPro" id="IPR036390">
    <property type="entry name" value="WH_DNA-bd_sf"/>
</dbReference>
<sequence length="165" mass="17604">MHDETDEVCAATASLFGIEQGPVSSAIVRVARAHKLLAGSLLTRLGLYPGQEIVLMLLAESGSTSQRDLVGRLGIHPSTVTKTVQRLERAGFVCRTRSSRDARVMLVELTEAGSGLLDRLHGVWAELEEQTVAGLSSAERAELLSMLERLEHSISAAPTASGRSG</sequence>
<proteinExistence type="predicted"/>
<evidence type="ECO:0000259" key="1">
    <source>
        <dbReference type="PROSITE" id="PS50995"/>
    </source>
</evidence>
<organism evidence="2 3">
    <name type="scientific">Actinoalloteichus fjordicus</name>
    <dbReference type="NCBI Taxonomy" id="1612552"/>
    <lineage>
        <taxon>Bacteria</taxon>
        <taxon>Bacillati</taxon>
        <taxon>Actinomycetota</taxon>
        <taxon>Actinomycetes</taxon>
        <taxon>Pseudonocardiales</taxon>
        <taxon>Pseudonocardiaceae</taxon>
        <taxon>Actinoalloteichus</taxon>
    </lineage>
</organism>
<dbReference type="GO" id="GO:0003700">
    <property type="term" value="F:DNA-binding transcription factor activity"/>
    <property type="evidence" value="ECO:0007669"/>
    <property type="project" value="InterPro"/>
</dbReference>
<dbReference type="InterPro" id="IPR039422">
    <property type="entry name" value="MarR/SlyA-like"/>
</dbReference>
<dbReference type="AlphaFoldDB" id="A0AAC9PRT8"/>
<dbReference type="PROSITE" id="PS50995">
    <property type="entry name" value="HTH_MARR_2"/>
    <property type="match status" value="1"/>
</dbReference>
<protein>
    <submittedName>
        <fullName evidence="2">Transcriptional regulator</fullName>
    </submittedName>
</protein>
<dbReference type="InterPro" id="IPR036388">
    <property type="entry name" value="WH-like_DNA-bd_sf"/>
</dbReference>
<keyword evidence="3" id="KW-1185">Reference proteome</keyword>
<reference evidence="3" key="1">
    <citation type="submission" date="2016-06" db="EMBL/GenBank/DDBJ databases">
        <title>Complete genome sequence of Actinoalloteichus fjordicus DSM 46855 (=ADI127-17), type strain of the new species Actinoalloteichus fjordicus.</title>
        <authorList>
            <person name="Ruckert C."/>
            <person name="Nouioui I."/>
            <person name="Willmese J."/>
            <person name="van Wezel G."/>
            <person name="Klenk H.-P."/>
            <person name="Kalinowski J."/>
            <person name="Zotchev S.B."/>
        </authorList>
    </citation>
    <scope>NUCLEOTIDE SEQUENCE [LARGE SCALE GENOMIC DNA]</scope>
    <source>
        <strain evidence="3">ADI127-7</strain>
    </source>
</reference>
<dbReference type="KEGG" id="acad:UA74_13455"/>
<feature type="domain" description="HTH marR-type" evidence="1">
    <location>
        <begin position="20"/>
        <end position="152"/>
    </location>
</feature>
<evidence type="ECO:0000313" key="2">
    <source>
        <dbReference type="EMBL" id="APU14749.1"/>
    </source>
</evidence>
<evidence type="ECO:0000313" key="3">
    <source>
        <dbReference type="Proteomes" id="UP000185511"/>
    </source>
</evidence>
<dbReference type="Gene3D" id="1.10.10.10">
    <property type="entry name" value="Winged helix-like DNA-binding domain superfamily/Winged helix DNA-binding domain"/>
    <property type="match status" value="1"/>
</dbReference>
<dbReference type="SUPFAM" id="SSF46785">
    <property type="entry name" value="Winged helix' DNA-binding domain"/>
    <property type="match status" value="1"/>
</dbReference>
<dbReference type="Proteomes" id="UP000185511">
    <property type="component" value="Chromosome"/>
</dbReference>
<accession>A0AAC9PRT8</accession>
<dbReference type="InterPro" id="IPR000835">
    <property type="entry name" value="HTH_MarR-typ"/>
</dbReference>
<dbReference type="PANTHER" id="PTHR33164:SF43">
    <property type="entry name" value="HTH-TYPE TRANSCRIPTIONAL REPRESSOR YETL"/>
    <property type="match status" value="1"/>
</dbReference>
<dbReference type="PRINTS" id="PR00598">
    <property type="entry name" value="HTHMARR"/>
</dbReference>
<dbReference type="SMART" id="SM00347">
    <property type="entry name" value="HTH_MARR"/>
    <property type="match status" value="1"/>
</dbReference>
<name>A0AAC9PRT8_9PSEU</name>
<dbReference type="GO" id="GO:0006950">
    <property type="term" value="P:response to stress"/>
    <property type="evidence" value="ECO:0007669"/>
    <property type="project" value="TreeGrafter"/>
</dbReference>
<gene>
    <name evidence="2" type="ORF">UA74_13455</name>
</gene>
<dbReference type="PANTHER" id="PTHR33164">
    <property type="entry name" value="TRANSCRIPTIONAL REGULATOR, MARR FAMILY"/>
    <property type="match status" value="1"/>
</dbReference>